<dbReference type="GO" id="GO:0002009">
    <property type="term" value="P:morphogenesis of an epithelium"/>
    <property type="evidence" value="ECO:0007669"/>
    <property type="project" value="UniProtKB-ARBA"/>
</dbReference>
<dbReference type="OMA" id="DENDVCR"/>
<evidence type="ECO:0000256" key="16">
    <source>
        <dbReference type="SAM" id="Phobius"/>
    </source>
</evidence>
<dbReference type="InterPro" id="IPR039808">
    <property type="entry name" value="Cadherin"/>
</dbReference>
<dbReference type="CDD" id="cd11304">
    <property type="entry name" value="Cadherin_repeat"/>
    <property type="match status" value="4"/>
</dbReference>
<keyword evidence="3 13" id="KW-0812">Transmembrane</keyword>
<dbReference type="GO" id="GO:0008013">
    <property type="term" value="F:beta-catenin binding"/>
    <property type="evidence" value="ECO:0007669"/>
    <property type="project" value="TreeGrafter"/>
</dbReference>
<keyword evidence="9 16" id="KW-1133">Transmembrane helix</keyword>
<evidence type="ECO:0000256" key="17">
    <source>
        <dbReference type="SAM" id="SignalP"/>
    </source>
</evidence>
<accession>A0A3Q3FZQ4</accession>
<feature type="compositionally biased region" description="Polar residues" evidence="15">
    <location>
        <begin position="711"/>
        <end position="721"/>
    </location>
</feature>
<dbReference type="GO" id="GO:0016339">
    <property type="term" value="P:calcium-dependent cell-cell adhesion via plasma membrane cell adhesion molecules"/>
    <property type="evidence" value="ECO:0007669"/>
    <property type="project" value="TreeGrafter"/>
</dbReference>
<evidence type="ECO:0000256" key="7">
    <source>
        <dbReference type="ARBA" id="ARBA00022837"/>
    </source>
</evidence>
<evidence type="ECO:0000256" key="6">
    <source>
        <dbReference type="ARBA" id="ARBA00022737"/>
    </source>
</evidence>
<dbReference type="PRINTS" id="PR00205">
    <property type="entry name" value="CADHERIN"/>
</dbReference>
<keyword evidence="4" id="KW-0479">Metal-binding</keyword>
<dbReference type="PANTHER" id="PTHR24027:SF78">
    <property type="entry name" value="CADHERIN-LIKE PROTEIN 26"/>
    <property type="match status" value="1"/>
</dbReference>
<keyword evidence="2" id="KW-1003">Cell membrane</keyword>
<evidence type="ECO:0000313" key="19">
    <source>
        <dbReference type="Ensembl" id="ENSKMAP00000017727.1"/>
    </source>
</evidence>
<keyword evidence="7 12" id="KW-0106">Calcium</keyword>
<dbReference type="GO" id="GO:0007156">
    <property type="term" value="P:homophilic cell adhesion via plasma membrane adhesion molecules"/>
    <property type="evidence" value="ECO:0007669"/>
    <property type="project" value="InterPro"/>
</dbReference>
<evidence type="ECO:0000256" key="10">
    <source>
        <dbReference type="ARBA" id="ARBA00023136"/>
    </source>
</evidence>
<dbReference type="Pfam" id="PF01049">
    <property type="entry name" value="CADH_Y-type_LIR"/>
    <property type="match status" value="1"/>
</dbReference>
<dbReference type="GO" id="GO:0007043">
    <property type="term" value="P:cell-cell junction assembly"/>
    <property type="evidence" value="ECO:0007669"/>
    <property type="project" value="TreeGrafter"/>
</dbReference>
<evidence type="ECO:0000259" key="18">
    <source>
        <dbReference type="PROSITE" id="PS50268"/>
    </source>
</evidence>
<keyword evidence="6" id="KW-0677">Repeat</keyword>
<feature type="domain" description="Cadherin" evidence="18">
    <location>
        <begin position="382"/>
        <end position="477"/>
    </location>
</feature>
<evidence type="ECO:0000256" key="15">
    <source>
        <dbReference type="SAM" id="MobiDB-lite"/>
    </source>
</evidence>
<dbReference type="GO" id="GO:0045296">
    <property type="term" value="F:cadherin binding"/>
    <property type="evidence" value="ECO:0007669"/>
    <property type="project" value="TreeGrafter"/>
</dbReference>
<dbReference type="Ensembl" id="ENSKMAT00000017973.1">
    <property type="protein sequence ID" value="ENSKMAP00000017727.1"/>
    <property type="gene ID" value="ENSKMAG00000013217.1"/>
</dbReference>
<keyword evidence="8 13" id="KW-0130">Cell adhesion</keyword>
<dbReference type="FunFam" id="2.60.40.60:FF:000095">
    <property type="entry name" value="Cadherin 13"/>
    <property type="match status" value="1"/>
</dbReference>
<protein>
    <submittedName>
        <fullName evidence="19">Cadherin-like protein 26</fullName>
    </submittedName>
</protein>
<evidence type="ECO:0000256" key="1">
    <source>
        <dbReference type="ARBA" id="ARBA00004251"/>
    </source>
</evidence>
<dbReference type="PANTHER" id="PTHR24027">
    <property type="entry name" value="CADHERIN-23"/>
    <property type="match status" value="1"/>
</dbReference>
<comment type="function">
    <text evidence="14">Cadherins are calcium-dependent cell adhesion proteins.</text>
</comment>
<dbReference type="GO" id="GO:0016477">
    <property type="term" value="P:cell migration"/>
    <property type="evidence" value="ECO:0007669"/>
    <property type="project" value="TreeGrafter"/>
</dbReference>
<dbReference type="CTD" id="571792"/>
<dbReference type="GO" id="GO:0005912">
    <property type="term" value="C:adherens junction"/>
    <property type="evidence" value="ECO:0007669"/>
    <property type="project" value="TreeGrafter"/>
</dbReference>
<evidence type="ECO:0000256" key="9">
    <source>
        <dbReference type="ARBA" id="ARBA00022989"/>
    </source>
</evidence>
<dbReference type="FunFam" id="2.60.40.60:FF:000202">
    <property type="entry name" value="cadherin-8 isoform X4"/>
    <property type="match status" value="1"/>
</dbReference>
<evidence type="ECO:0000256" key="14">
    <source>
        <dbReference type="RuleBase" id="RU004357"/>
    </source>
</evidence>
<dbReference type="PROSITE" id="PS50268">
    <property type="entry name" value="CADHERIN_2"/>
    <property type="match status" value="4"/>
</dbReference>
<keyword evidence="11" id="KW-0325">Glycoprotein</keyword>
<feature type="transmembrane region" description="Helical" evidence="16">
    <location>
        <begin position="589"/>
        <end position="611"/>
    </location>
</feature>
<feature type="chain" id="PRO_5018591498" evidence="17">
    <location>
        <begin position="19"/>
        <end position="816"/>
    </location>
</feature>
<dbReference type="SMART" id="SM00112">
    <property type="entry name" value="CA"/>
    <property type="match status" value="4"/>
</dbReference>
<dbReference type="InterPro" id="IPR002126">
    <property type="entry name" value="Cadherin-like_dom"/>
</dbReference>
<dbReference type="InterPro" id="IPR000233">
    <property type="entry name" value="Cadherin_Y-type_LIR"/>
</dbReference>
<dbReference type="GeneID" id="108232116"/>
<dbReference type="InterPro" id="IPR015919">
    <property type="entry name" value="Cadherin-like_sf"/>
</dbReference>
<feature type="signal peptide" evidence="17">
    <location>
        <begin position="1"/>
        <end position="18"/>
    </location>
</feature>
<dbReference type="Gene3D" id="4.10.900.10">
    <property type="entry name" value="TCF3-CBD (Catenin binding domain)"/>
    <property type="match status" value="1"/>
</dbReference>
<feature type="region of interest" description="Disordered" evidence="15">
    <location>
        <begin position="696"/>
        <end position="721"/>
    </location>
</feature>
<dbReference type="Pfam" id="PF00028">
    <property type="entry name" value="Cadherin"/>
    <property type="match status" value="4"/>
</dbReference>
<dbReference type="InterPro" id="IPR027397">
    <property type="entry name" value="Catenin-bd_sf"/>
</dbReference>
<feature type="domain" description="Cadherin" evidence="18">
    <location>
        <begin position="137"/>
        <end position="247"/>
    </location>
</feature>
<feature type="domain" description="Cadherin" evidence="18">
    <location>
        <begin position="51"/>
        <end position="136"/>
    </location>
</feature>
<keyword evidence="5 17" id="KW-0732">Signal</keyword>
<dbReference type="SUPFAM" id="SSF49313">
    <property type="entry name" value="Cadherin-like"/>
    <property type="match status" value="4"/>
</dbReference>
<sequence>MRSIFLLLLVAVAALGKSRDERDLLLRSKRRWVLSTIDLEEEMDVKYPFKISTMHNDKTEGEEYKFVISGDGVDEQLFTIGAQSGDVFVHRRIDRETKANYHIRFDVVNVKTGQGLDKELAFDVDIKDINDNAPQFTRMKNIASVKENEKEGYLDAFVEAKDADQENTPNSTVVITVEKQTPAEPVIEVHQIDDRLARLRFKGCFDYSEANQYEITVTARDKGKPPLSTSTVIKLSVIDTNSHRPTFKKKKYQAEVLEMMKHNDILRIEVEDKDTPDTDGWRAKYSIISGNEEGIFEIKTDPKTNEGILSVVKEINFKEDTLVNLQIAVENIEPLTICKDNKLITEAKALPLQESINITVKVNDTNDAPVFEKYTDDVYQTEERDPGEVLYKPNVHDIDSPEIRFVLVHDPAKWVSVDEKTGEITTVQRMDRESPHVDENNIYRIVIEAIDNGIPPATSTCTVKIHLRDINDNTPKLINKTKIMCGNKVDKIMLPVKDADGDPFSGPFNFYLKNDETLRKQWKIEPAYGYECGLVSRSTLAYGNYSVTLVIEDKQNLMGEETLVVVMCDCGKGDICRDKIPLSAGFSDAGIGLIFAALLLFLLLLIVFGCWRGKKTLKYIDTDEGNQTLIKYNDEGGGTACMTEPVPLSPTSSVNVTDGLKQGYMQKTEAVPEMMQSVNIYNSVSNTYSSNMYASLRQPRESRRSYEGPSRSLSWNTSRRQTLQSNSMHRQTLRALSSQVLECHISQKVPTLSECDPSSLDYMPTYYANEGNGSICQSLDQLSLNNQEEDLNFLDNLGPRFKTLGEICQQSKNVQL</sequence>
<evidence type="ECO:0000256" key="4">
    <source>
        <dbReference type="ARBA" id="ARBA00022723"/>
    </source>
</evidence>
<dbReference type="GO" id="GO:0034332">
    <property type="term" value="P:adherens junction organization"/>
    <property type="evidence" value="ECO:0007669"/>
    <property type="project" value="TreeGrafter"/>
</dbReference>
<evidence type="ECO:0000256" key="13">
    <source>
        <dbReference type="RuleBase" id="RU003318"/>
    </source>
</evidence>
<evidence type="ECO:0000256" key="3">
    <source>
        <dbReference type="ARBA" id="ARBA00022692"/>
    </source>
</evidence>
<dbReference type="Gene3D" id="2.60.40.60">
    <property type="entry name" value="Cadherins"/>
    <property type="match status" value="5"/>
</dbReference>
<evidence type="ECO:0000256" key="5">
    <source>
        <dbReference type="ARBA" id="ARBA00022729"/>
    </source>
</evidence>
<evidence type="ECO:0000313" key="20">
    <source>
        <dbReference type="Proteomes" id="UP000264800"/>
    </source>
</evidence>
<keyword evidence="10 16" id="KW-0472">Membrane</keyword>
<dbReference type="Proteomes" id="UP000264800">
    <property type="component" value="Unplaced"/>
</dbReference>
<proteinExistence type="predicted"/>
<dbReference type="InterPro" id="IPR020894">
    <property type="entry name" value="Cadherin_CS"/>
</dbReference>
<dbReference type="GO" id="GO:0016342">
    <property type="term" value="C:catenin complex"/>
    <property type="evidence" value="ECO:0007669"/>
    <property type="project" value="TreeGrafter"/>
</dbReference>
<dbReference type="GeneTree" id="ENSGT00940000161589"/>
<dbReference type="GO" id="GO:0044331">
    <property type="term" value="P:cell-cell adhesion mediated by cadherin"/>
    <property type="evidence" value="ECO:0007669"/>
    <property type="project" value="TreeGrafter"/>
</dbReference>
<evidence type="ECO:0000256" key="12">
    <source>
        <dbReference type="PROSITE-ProRule" id="PRU00043"/>
    </source>
</evidence>
<evidence type="ECO:0000256" key="8">
    <source>
        <dbReference type="ARBA" id="ARBA00022889"/>
    </source>
</evidence>
<comment type="subcellular location">
    <subcellularLocation>
        <location evidence="1 13">Cell membrane</location>
        <topology evidence="1 13">Single-pass type I membrane protein</topology>
    </subcellularLocation>
</comment>
<dbReference type="RefSeq" id="XP_017265201.1">
    <property type="nucleotide sequence ID" value="XM_017409712.3"/>
</dbReference>
<feature type="domain" description="Cadherin" evidence="18">
    <location>
        <begin position="248"/>
        <end position="371"/>
    </location>
</feature>
<organism evidence="19 20">
    <name type="scientific">Kryptolebias marmoratus</name>
    <name type="common">Mangrove killifish</name>
    <name type="synonym">Rivulus marmoratus</name>
    <dbReference type="NCBI Taxonomy" id="37003"/>
    <lineage>
        <taxon>Eukaryota</taxon>
        <taxon>Metazoa</taxon>
        <taxon>Chordata</taxon>
        <taxon>Craniata</taxon>
        <taxon>Vertebrata</taxon>
        <taxon>Euteleostomi</taxon>
        <taxon>Actinopterygii</taxon>
        <taxon>Neopterygii</taxon>
        <taxon>Teleostei</taxon>
        <taxon>Neoteleostei</taxon>
        <taxon>Acanthomorphata</taxon>
        <taxon>Ovalentaria</taxon>
        <taxon>Atherinomorphae</taxon>
        <taxon>Cyprinodontiformes</taxon>
        <taxon>Rivulidae</taxon>
        <taxon>Kryptolebias</taxon>
    </lineage>
</organism>
<evidence type="ECO:0000256" key="11">
    <source>
        <dbReference type="ARBA" id="ARBA00023180"/>
    </source>
</evidence>
<reference evidence="19" key="2">
    <citation type="submission" date="2025-09" db="UniProtKB">
        <authorList>
            <consortium name="Ensembl"/>
        </authorList>
    </citation>
    <scope>IDENTIFICATION</scope>
</reference>
<dbReference type="FunFam" id="2.60.40.60:FF:000019">
    <property type="entry name" value="Cadherin 2"/>
    <property type="match status" value="1"/>
</dbReference>
<keyword evidence="20" id="KW-1185">Reference proteome</keyword>
<dbReference type="AlphaFoldDB" id="A0A3Q3FZQ4"/>
<dbReference type="GO" id="GO:0005509">
    <property type="term" value="F:calcium ion binding"/>
    <property type="evidence" value="ECO:0007669"/>
    <property type="project" value="UniProtKB-UniRule"/>
</dbReference>
<name>A0A3Q3FZQ4_KRYMA</name>
<evidence type="ECO:0000256" key="2">
    <source>
        <dbReference type="ARBA" id="ARBA00022475"/>
    </source>
</evidence>
<dbReference type="PROSITE" id="PS00232">
    <property type="entry name" value="CADHERIN_1"/>
    <property type="match status" value="2"/>
</dbReference>
<dbReference type="GO" id="GO:0000902">
    <property type="term" value="P:cell morphogenesis"/>
    <property type="evidence" value="ECO:0007669"/>
    <property type="project" value="TreeGrafter"/>
</dbReference>
<dbReference type="OrthoDB" id="9045962at2759"/>
<reference evidence="19" key="1">
    <citation type="submission" date="2025-08" db="UniProtKB">
        <authorList>
            <consortium name="Ensembl"/>
        </authorList>
    </citation>
    <scope>IDENTIFICATION</scope>
</reference>